<keyword evidence="3" id="KW-1185">Reference proteome</keyword>
<evidence type="ECO:0000313" key="2">
    <source>
        <dbReference type="EMBL" id="GAA4441983.1"/>
    </source>
</evidence>
<organism evidence="2 3">
    <name type="scientific">Ravibacter arvi</name>
    <dbReference type="NCBI Taxonomy" id="2051041"/>
    <lineage>
        <taxon>Bacteria</taxon>
        <taxon>Pseudomonadati</taxon>
        <taxon>Bacteroidota</taxon>
        <taxon>Cytophagia</taxon>
        <taxon>Cytophagales</taxon>
        <taxon>Spirosomataceae</taxon>
        <taxon>Ravibacter</taxon>
    </lineage>
</organism>
<proteinExistence type="predicted"/>
<protein>
    <recommendedName>
        <fullName evidence="1">Thioredoxin domain-containing protein</fullName>
    </recommendedName>
</protein>
<dbReference type="InterPro" id="IPR013766">
    <property type="entry name" value="Thioredoxin_domain"/>
</dbReference>
<dbReference type="InterPro" id="IPR036249">
    <property type="entry name" value="Thioredoxin-like_sf"/>
</dbReference>
<dbReference type="PROSITE" id="PS51352">
    <property type="entry name" value="THIOREDOXIN_2"/>
    <property type="match status" value="1"/>
</dbReference>
<feature type="domain" description="Thioredoxin" evidence="1">
    <location>
        <begin position="407"/>
        <end position="566"/>
    </location>
</feature>
<reference evidence="3" key="1">
    <citation type="journal article" date="2019" name="Int. J. Syst. Evol. Microbiol.">
        <title>The Global Catalogue of Microorganisms (GCM) 10K type strain sequencing project: providing services to taxonomists for standard genome sequencing and annotation.</title>
        <authorList>
            <consortium name="The Broad Institute Genomics Platform"/>
            <consortium name="The Broad Institute Genome Sequencing Center for Infectious Disease"/>
            <person name="Wu L."/>
            <person name="Ma J."/>
        </authorList>
    </citation>
    <scope>NUCLEOTIDE SEQUENCE [LARGE SCALE GENOMIC DNA]</scope>
    <source>
        <strain evidence="3">JCM 31920</strain>
    </source>
</reference>
<dbReference type="SUPFAM" id="SSF52833">
    <property type="entry name" value="Thioredoxin-like"/>
    <property type="match status" value="1"/>
</dbReference>
<accession>A0ABP8M1T7</accession>
<dbReference type="Gene3D" id="3.40.30.10">
    <property type="entry name" value="Glutaredoxin"/>
    <property type="match status" value="1"/>
</dbReference>
<name>A0ABP8M1T7_9BACT</name>
<dbReference type="EMBL" id="BAABEY010000026">
    <property type="protein sequence ID" value="GAA4441983.1"/>
    <property type="molecule type" value="Genomic_DNA"/>
</dbReference>
<gene>
    <name evidence="2" type="ORF">GCM10023091_28000</name>
</gene>
<sequence>MNRFFASLLLACATFQVGYAQQDSVVIKGKILNLNGKLYRQAPSITFSRNNILAASNELSVNADLQPDGSFRASLPLLAASEEIYLDYGGQVFTTFLAKAGELEITFDADSMFKTARLFRFRGVNANANNYYPYYLDQEKKLFEANRSLGADFERSFWNQGLQGAKQSLLQRGNLRQRALTALLSEGKQSDELSEWVNSIVEDERATFLMEYSLANLIELSAADDADVKRFGTSPLTYQKVMRVNRFREYATRSANIRMPQSRRNASSLPVDRIARLVLRYVAPLTSAETDKLNLIVQKKNVDREELDLLSRLYKRGGAALATVASFERNNTPVMEAYEGPTRELLLAAAFADDFFRYDLDEKAALYQDLQQNMQNAGLKRSLAELYRMEVKDSADIRLAEKAALTKIPGEVLPGIWLAQSNMNGKTWVEDVQKLYLGRPVYVVNWDMYSDACKEDIAFIPALRSQLPEDVVFLFLHTSDPDRAQVTEEGFDSGERKLWKQFIVRNRLTGTHLFLDPEQVFQMNYRTPSLPGTYYIIRPDGRYHSRNAPSPAKIEEVVKAIREARQK</sequence>
<dbReference type="Proteomes" id="UP001501508">
    <property type="component" value="Unassembled WGS sequence"/>
</dbReference>
<comment type="caution">
    <text evidence="2">The sequence shown here is derived from an EMBL/GenBank/DDBJ whole genome shotgun (WGS) entry which is preliminary data.</text>
</comment>
<dbReference type="RefSeq" id="WP_345030215.1">
    <property type="nucleotide sequence ID" value="NZ_BAABEY010000026.1"/>
</dbReference>
<evidence type="ECO:0000313" key="3">
    <source>
        <dbReference type="Proteomes" id="UP001501508"/>
    </source>
</evidence>
<evidence type="ECO:0000259" key="1">
    <source>
        <dbReference type="PROSITE" id="PS51352"/>
    </source>
</evidence>